<reference evidence="1 2" key="1">
    <citation type="submission" date="2011-04" db="EMBL/GenBank/DDBJ databases">
        <authorList>
            <person name="Muzny D."/>
            <person name="Qin X."/>
            <person name="Deng J."/>
            <person name="Jiang H."/>
            <person name="Liu Y."/>
            <person name="Qu J."/>
            <person name="Song X.-Z."/>
            <person name="Zhang L."/>
            <person name="Thornton R."/>
            <person name="Coyle M."/>
            <person name="Francisco L."/>
            <person name="Jackson L."/>
            <person name="Javaid M."/>
            <person name="Korchina V."/>
            <person name="Kovar C."/>
            <person name="Mata R."/>
            <person name="Mathew T."/>
            <person name="Ngo R."/>
            <person name="Nguyen L."/>
            <person name="Nguyen N."/>
            <person name="Okwuonu G."/>
            <person name="Ongeri F."/>
            <person name="Pham C."/>
            <person name="Simmons D."/>
            <person name="Wilczek-Boney K."/>
            <person name="Hale W."/>
            <person name="Jakkamsetti A."/>
            <person name="Pham P."/>
            <person name="Ruth R."/>
            <person name="San Lucas F."/>
            <person name="Warren J."/>
            <person name="Zhang J."/>
            <person name="Zhao Z."/>
            <person name="Zhou C."/>
            <person name="Zhu D."/>
            <person name="Lee S."/>
            <person name="Bess C."/>
            <person name="Blankenburg K."/>
            <person name="Forbes L."/>
            <person name="Fu Q."/>
            <person name="Gubbala S."/>
            <person name="Hirani K."/>
            <person name="Jayaseelan J.C."/>
            <person name="Lara F."/>
            <person name="Munidasa M."/>
            <person name="Palculict T."/>
            <person name="Patil S."/>
            <person name="Pu L.-L."/>
            <person name="Saada N."/>
            <person name="Tang L."/>
            <person name="Weissenberger G."/>
            <person name="Zhu Y."/>
            <person name="Hemphill L."/>
            <person name="Shang Y."/>
            <person name="Youmans B."/>
            <person name="Ayvaz T."/>
            <person name="Ross M."/>
            <person name="Santibanez J."/>
            <person name="Aqrawi P."/>
            <person name="Gross S."/>
            <person name="Joshi V."/>
            <person name="Fowler G."/>
            <person name="Nazareth L."/>
            <person name="Reid J."/>
            <person name="Worley K."/>
            <person name="Petrosino J."/>
            <person name="Highlander S."/>
            <person name="Gibbs R."/>
        </authorList>
    </citation>
    <scope>NUCLEOTIDE SEQUENCE [LARGE SCALE GENOMIC DNA]</scope>
    <source>
        <strain evidence="1 2">2681</strain>
    </source>
</reference>
<organism evidence="1 2">
    <name type="scientific">Sporosarcina newyorkensis 2681</name>
    <dbReference type="NCBI Taxonomy" id="1027292"/>
    <lineage>
        <taxon>Bacteria</taxon>
        <taxon>Bacillati</taxon>
        <taxon>Bacillota</taxon>
        <taxon>Bacilli</taxon>
        <taxon>Bacillales</taxon>
        <taxon>Caryophanaceae</taxon>
        <taxon>Sporosarcina</taxon>
    </lineage>
</organism>
<protein>
    <submittedName>
        <fullName evidence="1">Uncharacterized protein</fullName>
    </submittedName>
</protein>
<dbReference type="AlphaFoldDB" id="F9DX67"/>
<proteinExistence type="predicted"/>
<evidence type="ECO:0000313" key="1">
    <source>
        <dbReference type="EMBL" id="EGQ21115.1"/>
    </source>
</evidence>
<gene>
    <name evidence="1" type="ORF">HMPREF9372_3398</name>
</gene>
<dbReference type="Proteomes" id="UP000005316">
    <property type="component" value="Unassembled WGS sequence"/>
</dbReference>
<evidence type="ECO:0000313" key="2">
    <source>
        <dbReference type="Proteomes" id="UP000005316"/>
    </source>
</evidence>
<accession>F9DX67</accession>
<dbReference type="HOGENOM" id="CLU_2702978_0_0_9"/>
<dbReference type="EMBL" id="AFPZ01000105">
    <property type="protein sequence ID" value="EGQ21115.1"/>
    <property type="molecule type" value="Genomic_DNA"/>
</dbReference>
<comment type="caution">
    <text evidence="1">The sequence shown here is derived from an EMBL/GenBank/DDBJ whole genome shotgun (WGS) entry which is preliminary data.</text>
</comment>
<sequence length="73" mass="8702">MKDLIIHLLDHDLDTEIEVPIESEVVGDTFGLKLQKKVWKDIPFEQLMIQLDDYVLLEKSEYKKMLEQLDEQK</sequence>
<name>F9DX67_9BACL</name>